<dbReference type="InterPro" id="IPR036388">
    <property type="entry name" value="WH-like_DNA-bd_sf"/>
</dbReference>
<comment type="similarity">
    <text evidence="1 6">Belongs to the sigma-70 factor family. ECF subfamily.</text>
</comment>
<dbReference type="CDD" id="cd06171">
    <property type="entry name" value="Sigma70_r4"/>
    <property type="match status" value="1"/>
</dbReference>
<dbReference type="InterPro" id="IPR039425">
    <property type="entry name" value="RNA_pol_sigma-70-like"/>
</dbReference>
<dbReference type="SUPFAM" id="SSF88659">
    <property type="entry name" value="Sigma3 and sigma4 domains of RNA polymerase sigma factors"/>
    <property type="match status" value="1"/>
</dbReference>
<sequence>MTEKELVEQLKSGNETAFRQLVETYQAMVVNTAMGMLHNKTDAEDVAQDVFIQVYHAINEFRRESSLKTWLYRITITRSLNTIRSNKRRKFLHRIEDFFQTKKEEISEEASFINPDRYLEEKDHAKAIHAALDALPENQKIAFTLSKYEELSYAEIADLMQVSKSSVESLLFRAKTNLQKKLIDYYKNFKK</sequence>
<dbReference type="InterPro" id="IPR013325">
    <property type="entry name" value="RNA_pol_sigma_r2"/>
</dbReference>
<name>A0A2N3I0Z5_9BACT</name>
<evidence type="ECO:0000256" key="5">
    <source>
        <dbReference type="ARBA" id="ARBA00023163"/>
    </source>
</evidence>
<dbReference type="SUPFAM" id="SSF88946">
    <property type="entry name" value="Sigma2 domain of RNA polymerase sigma factors"/>
    <property type="match status" value="1"/>
</dbReference>
<evidence type="ECO:0000256" key="1">
    <source>
        <dbReference type="ARBA" id="ARBA00010641"/>
    </source>
</evidence>
<evidence type="ECO:0000259" key="7">
    <source>
        <dbReference type="Pfam" id="PF04542"/>
    </source>
</evidence>
<accession>A0A2N3I0Z5</accession>
<dbReference type="Gene3D" id="1.10.1740.10">
    <property type="match status" value="1"/>
</dbReference>
<keyword evidence="3 6" id="KW-0731">Sigma factor</keyword>
<gene>
    <name evidence="9" type="ORF">BZG02_08135</name>
</gene>
<keyword evidence="4 6" id="KW-0238">DNA-binding</keyword>
<dbReference type="PANTHER" id="PTHR43133:SF8">
    <property type="entry name" value="RNA POLYMERASE SIGMA FACTOR HI_1459-RELATED"/>
    <property type="match status" value="1"/>
</dbReference>
<dbReference type="Proteomes" id="UP000233535">
    <property type="component" value="Unassembled WGS sequence"/>
</dbReference>
<dbReference type="InterPro" id="IPR013324">
    <property type="entry name" value="RNA_pol_sigma_r3/r4-like"/>
</dbReference>
<protein>
    <recommendedName>
        <fullName evidence="6">RNA polymerase sigma factor</fullName>
    </recommendedName>
</protein>
<feature type="domain" description="RNA polymerase sigma factor 70 region 4 type 2" evidence="8">
    <location>
        <begin position="127"/>
        <end position="178"/>
    </location>
</feature>
<evidence type="ECO:0000256" key="6">
    <source>
        <dbReference type="RuleBase" id="RU000716"/>
    </source>
</evidence>
<keyword evidence="2 6" id="KW-0805">Transcription regulation</keyword>
<evidence type="ECO:0000313" key="10">
    <source>
        <dbReference type="Proteomes" id="UP000233535"/>
    </source>
</evidence>
<dbReference type="NCBIfam" id="TIGR02937">
    <property type="entry name" value="sigma70-ECF"/>
    <property type="match status" value="1"/>
</dbReference>
<comment type="caution">
    <text evidence="9">The sequence shown here is derived from an EMBL/GenBank/DDBJ whole genome shotgun (WGS) entry which is preliminary data.</text>
</comment>
<evidence type="ECO:0000256" key="4">
    <source>
        <dbReference type="ARBA" id="ARBA00023125"/>
    </source>
</evidence>
<evidence type="ECO:0000259" key="8">
    <source>
        <dbReference type="Pfam" id="PF08281"/>
    </source>
</evidence>
<evidence type="ECO:0000256" key="3">
    <source>
        <dbReference type="ARBA" id="ARBA00023082"/>
    </source>
</evidence>
<dbReference type="InterPro" id="IPR013249">
    <property type="entry name" value="RNA_pol_sigma70_r4_t2"/>
</dbReference>
<dbReference type="GO" id="GO:0006352">
    <property type="term" value="P:DNA-templated transcription initiation"/>
    <property type="evidence" value="ECO:0007669"/>
    <property type="project" value="InterPro"/>
</dbReference>
<dbReference type="AlphaFoldDB" id="A0A2N3I0Z5"/>
<dbReference type="Pfam" id="PF04542">
    <property type="entry name" value="Sigma70_r2"/>
    <property type="match status" value="1"/>
</dbReference>
<dbReference type="Pfam" id="PF08281">
    <property type="entry name" value="Sigma70_r4_2"/>
    <property type="match status" value="1"/>
</dbReference>
<dbReference type="GO" id="GO:0003677">
    <property type="term" value="F:DNA binding"/>
    <property type="evidence" value="ECO:0007669"/>
    <property type="project" value="UniProtKB-KW"/>
</dbReference>
<dbReference type="InterPro" id="IPR007627">
    <property type="entry name" value="RNA_pol_sigma70_r2"/>
</dbReference>
<dbReference type="Gene3D" id="1.10.10.10">
    <property type="entry name" value="Winged helix-like DNA-binding domain superfamily/Winged helix DNA-binding domain"/>
    <property type="match status" value="1"/>
</dbReference>
<dbReference type="EMBL" id="MVDD01000004">
    <property type="protein sequence ID" value="PKQ63971.1"/>
    <property type="molecule type" value="Genomic_DNA"/>
</dbReference>
<dbReference type="PANTHER" id="PTHR43133">
    <property type="entry name" value="RNA POLYMERASE ECF-TYPE SIGMA FACTO"/>
    <property type="match status" value="1"/>
</dbReference>
<feature type="domain" description="RNA polymerase sigma-70 region 2" evidence="7">
    <location>
        <begin position="21"/>
        <end position="89"/>
    </location>
</feature>
<organism evidence="9 10">
    <name type="scientific">Labilibaculum filiforme</name>
    <dbReference type="NCBI Taxonomy" id="1940526"/>
    <lineage>
        <taxon>Bacteria</taxon>
        <taxon>Pseudomonadati</taxon>
        <taxon>Bacteroidota</taxon>
        <taxon>Bacteroidia</taxon>
        <taxon>Marinilabiliales</taxon>
        <taxon>Marinifilaceae</taxon>
        <taxon>Labilibaculum</taxon>
    </lineage>
</organism>
<evidence type="ECO:0000313" key="9">
    <source>
        <dbReference type="EMBL" id="PKQ63971.1"/>
    </source>
</evidence>
<dbReference type="OrthoDB" id="1027298at2"/>
<dbReference type="InterPro" id="IPR014284">
    <property type="entry name" value="RNA_pol_sigma-70_dom"/>
</dbReference>
<keyword evidence="5 6" id="KW-0804">Transcription</keyword>
<dbReference type="PROSITE" id="PS01063">
    <property type="entry name" value="SIGMA70_ECF"/>
    <property type="match status" value="1"/>
</dbReference>
<proteinExistence type="inferred from homology"/>
<dbReference type="InterPro" id="IPR000838">
    <property type="entry name" value="RNA_pol_sigma70_ECF_CS"/>
</dbReference>
<dbReference type="RefSeq" id="WP_101260919.1">
    <property type="nucleotide sequence ID" value="NZ_MVDD01000004.1"/>
</dbReference>
<dbReference type="GO" id="GO:0016987">
    <property type="term" value="F:sigma factor activity"/>
    <property type="evidence" value="ECO:0007669"/>
    <property type="project" value="UniProtKB-KW"/>
</dbReference>
<keyword evidence="10" id="KW-1185">Reference proteome</keyword>
<evidence type="ECO:0000256" key="2">
    <source>
        <dbReference type="ARBA" id="ARBA00023015"/>
    </source>
</evidence>
<reference evidence="9 10" key="1">
    <citation type="journal article" date="2017" name="Front. Microbiol.">
        <title>Labilibaculum manganireducens gen. nov., sp. nov. and Labilibaculum filiforme sp. nov., Novel Bacteroidetes Isolated from Subsurface Sediments of the Baltic Sea.</title>
        <authorList>
            <person name="Vandieken V."/>
            <person name="Marshall I.P."/>
            <person name="Niemann H."/>
            <person name="Engelen B."/>
            <person name="Cypionka H."/>
        </authorList>
    </citation>
    <scope>NUCLEOTIDE SEQUENCE [LARGE SCALE GENOMIC DNA]</scope>
    <source>
        <strain evidence="9 10">59.16B</strain>
    </source>
</reference>